<organism evidence="1 2">
    <name type="scientific">Rhizobium alvei</name>
    <dbReference type="NCBI Taxonomy" id="1132659"/>
    <lineage>
        <taxon>Bacteria</taxon>
        <taxon>Pseudomonadati</taxon>
        <taxon>Pseudomonadota</taxon>
        <taxon>Alphaproteobacteria</taxon>
        <taxon>Hyphomicrobiales</taxon>
        <taxon>Rhizobiaceae</taxon>
        <taxon>Rhizobium/Agrobacterium group</taxon>
        <taxon>Rhizobium</taxon>
    </lineage>
</organism>
<protein>
    <recommendedName>
        <fullName evidence="3">SMI1/KNR4 family protein</fullName>
    </recommendedName>
</protein>
<comment type="caution">
    <text evidence="1">The sequence shown here is derived from an EMBL/GenBank/DDBJ whole genome shotgun (WGS) entry which is preliminary data.</text>
</comment>
<dbReference type="EMBL" id="JAUOZU010000005">
    <property type="protein sequence ID" value="MDO6963381.1"/>
    <property type="molecule type" value="Genomic_DNA"/>
</dbReference>
<keyword evidence="2" id="KW-1185">Reference proteome</keyword>
<reference evidence="1" key="2">
    <citation type="submission" date="2023-07" db="EMBL/GenBank/DDBJ databases">
        <authorList>
            <person name="Shen H."/>
        </authorList>
    </citation>
    <scope>NUCLEOTIDE SEQUENCE</scope>
    <source>
        <strain evidence="1">TNR-22</strain>
    </source>
</reference>
<name>A0ABT8YIJ5_9HYPH</name>
<gene>
    <name evidence="1" type="ORF">Q4481_05385</name>
</gene>
<accession>A0ABT8YIJ5</accession>
<sequence length="163" mass="17368">MSVVDYLADHQLPLYGSSISEADGKQLLSKLHQGIALETYVALLQSFPLCGVSFALSEDHDLSGFGAEVQMMNTTQMLSEAFDAYPGIVVTKLGYIPVGMCLLGSGDYYYLNAKAGDPSNPPLVRVPHDAMTSATTYAEEQIEVVCCSFTDFLGAATIDAPAA</sequence>
<evidence type="ECO:0000313" key="2">
    <source>
        <dbReference type="Proteomes" id="UP001174932"/>
    </source>
</evidence>
<dbReference type="RefSeq" id="WP_304375292.1">
    <property type="nucleotide sequence ID" value="NZ_JAUOZU010000005.1"/>
</dbReference>
<evidence type="ECO:0008006" key="3">
    <source>
        <dbReference type="Google" id="ProtNLM"/>
    </source>
</evidence>
<reference evidence="1" key="1">
    <citation type="journal article" date="2015" name="Int. J. Syst. Evol. Microbiol.">
        <title>Rhizobium alvei sp. nov., isolated from a freshwater river.</title>
        <authorList>
            <person name="Sheu S.Y."/>
            <person name="Huang H.W."/>
            <person name="Young C.C."/>
            <person name="Chen W.M."/>
        </authorList>
    </citation>
    <scope>NUCLEOTIDE SEQUENCE</scope>
    <source>
        <strain evidence="1">TNR-22</strain>
    </source>
</reference>
<evidence type="ECO:0000313" key="1">
    <source>
        <dbReference type="EMBL" id="MDO6963381.1"/>
    </source>
</evidence>
<dbReference type="Proteomes" id="UP001174932">
    <property type="component" value="Unassembled WGS sequence"/>
</dbReference>
<proteinExistence type="predicted"/>